<dbReference type="Pfam" id="PF11535">
    <property type="entry name" value="Calci_bind_CcbP"/>
    <property type="match status" value="1"/>
</dbReference>
<comment type="caution">
    <text evidence="1">The sequence shown here is derived from an EMBL/GenBank/DDBJ whole genome shotgun (WGS) entry which is preliminary data.</text>
</comment>
<sequence length="124" mass="14689">MANSNTYDSSWDREGNEAAWNEIYAGWKKRDWEEWLSERLSFPFVADRTEDLESDVLREEALFGVGHSMKVLSIQDEDETHGIIVKVREGRRIGYVPLCELEVTPRKNANYWPVREYMVWFANR</sequence>
<organism evidence="1 2">
    <name type="scientific">Candidatus Methylumidiphilus alinenensis</name>
    <dbReference type="NCBI Taxonomy" id="2202197"/>
    <lineage>
        <taxon>Bacteria</taxon>
        <taxon>Pseudomonadati</taxon>
        <taxon>Pseudomonadota</taxon>
        <taxon>Gammaproteobacteria</taxon>
        <taxon>Methylococcales</taxon>
        <taxon>Candidatus Methylumidiphilus</taxon>
    </lineage>
</organism>
<protein>
    <submittedName>
        <fullName evidence="1">Uncharacterized protein</fullName>
    </submittedName>
</protein>
<proteinExistence type="predicted"/>
<dbReference type="AlphaFoldDB" id="A0A2W4QFZ7"/>
<evidence type="ECO:0000313" key="1">
    <source>
        <dbReference type="EMBL" id="PZN71171.1"/>
    </source>
</evidence>
<dbReference type="Proteomes" id="UP000249396">
    <property type="component" value="Unassembled WGS sequence"/>
</dbReference>
<dbReference type="EMBL" id="QJPH01000533">
    <property type="protein sequence ID" value="PZN71171.1"/>
    <property type="molecule type" value="Genomic_DNA"/>
</dbReference>
<name>A0A2W4QFZ7_9GAMM</name>
<reference evidence="1 2" key="1">
    <citation type="journal article" date="2018" name="Aquat. Microb. Ecol.">
        <title>Gammaproteobacterial methanotrophs dominate.</title>
        <authorList>
            <person name="Rissanen A.J."/>
            <person name="Saarenheimo J."/>
            <person name="Tiirola M."/>
            <person name="Peura S."/>
            <person name="Aalto S.L."/>
            <person name="Karvinen A."/>
            <person name="Nykanen H."/>
        </authorList>
    </citation>
    <scope>NUCLEOTIDE SEQUENCE [LARGE SCALE GENOMIC DNA]</scope>
    <source>
        <strain evidence="1">AMbin10</strain>
    </source>
</reference>
<accession>A0A2W4QFZ7</accession>
<evidence type="ECO:0000313" key="2">
    <source>
        <dbReference type="Proteomes" id="UP000249396"/>
    </source>
</evidence>
<dbReference type="InterPro" id="IPR020994">
    <property type="entry name" value="Uncharacterised_Ca-bd_CcbP"/>
</dbReference>
<gene>
    <name evidence="1" type="ORF">DM484_27170</name>
</gene>